<dbReference type="AlphaFoldDB" id="A0A851A1D2"/>
<evidence type="ECO:0000256" key="3">
    <source>
        <dbReference type="ARBA" id="ARBA00022741"/>
    </source>
</evidence>
<evidence type="ECO:0000256" key="2">
    <source>
        <dbReference type="ARBA" id="ARBA00022679"/>
    </source>
</evidence>
<evidence type="ECO:0000259" key="7">
    <source>
        <dbReference type="PROSITE" id="PS51285"/>
    </source>
</evidence>
<gene>
    <name evidence="8" type="primary">Mast4_0</name>
    <name evidence="8" type="ORF">SULDAC_R14401</name>
</gene>
<evidence type="ECO:0000256" key="4">
    <source>
        <dbReference type="ARBA" id="ARBA00022777"/>
    </source>
</evidence>
<keyword evidence="1" id="KW-0723">Serine/threonine-protein kinase</keyword>
<feature type="domain" description="AGC-kinase C-terminal" evidence="7">
    <location>
        <begin position="1"/>
        <end position="73"/>
    </location>
</feature>
<evidence type="ECO:0000313" key="9">
    <source>
        <dbReference type="Proteomes" id="UP000619137"/>
    </source>
</evidence>
<dbReference type="EMBL" id="WEKW01011427">
    <property type="protein sequence ID" value="NWI26563.1"/>
    <property type="molecule type" value="Genomic_DNA"/>
</dbReference>
<comment type="caution">
    <text evidence="8">The sequence shown here is derived from an EMBL/GenBank/DDBJ whole genome shotgun (WGS) entry which is preliminary data.</text>
</comment>
<dbReference type="InterPro" id="IPR000961">
    <property type="entry name" value="AGC-kinase_C"/>
</dbReference>
<sequence length="273" mass="30183">RSLDWNSLLRQKAEFIPQLESEDDTGYFDTRSEKYHHMETEEEDDTNDDNFNLEIRQFASCSHRFSKVFSSIERVTQTQDEEKEDAGDKPKSVTLPSVESLSWSSEYSETQQISTSISSDNESSSQQHSSGLLPKLAISAEGEQDDSTCLVGPQEEQEKSAFVSEEIVQNEPQVTTPASMISSSTLSVGSFSEHLDQINGRSDSVDSTDNSSKLPSEVASHMACQQLESTEIKIISGKVTKSLSASALSLMIPGGRDKSFCFKCYDLCILDGL</sequence>
<feature type="region of interest" description="Disordered" evidence="6">
    <location>
        <begin position="72"/>
        <end position="131"/>
    </location>
</feature>
<feature type="non-terminal residue" evidence="8">
    <location>
        <position position="1"/>
    </location>
</feature>
<keyword evidence="3" id="KW-0547">Nucleotide-binding</keyword>
<evidence type="ECO:0000256" key="6">
    <source>
        <dbReference type="SAM" id="MobiDB-lite"/>
    </source>
</evidence>
<dbReference type="Proteomes" id="UP000619137">
    <property type="component" value="Unassembled WGS sequence"/>
</dbReference>
<organism evidence="8 9">
    <name type="scientific">Sula dactylatra</name>
    <name type="common">Masked booby</name>
    <dbReference type="NCBI Taxonomy" id="56068"/>
    <lineage>
        <taxon>Eukaryota</taxon>
        <taxon>Metazoa</taxon>
        <taxon>Chordata</taxon>
        <taxon>Craniata</taxon>
        <taxon>Vertebrata</taxon>
        <taxon>Euteleostomi</taxon>
        <taxon>Archelosauria</taxon>
        <taxon>Archosauria</taxon>
        <taxon>Dinosauria</taxon>
        <taxon>Saurischia</taxon>
        <taxon>Theropoda</taxon>
        <taxon>Coelurosauria</taxon>
        <taxon>Aves</taxon>
        <taxon>Neognathae</taxon>
        <taxon>Neoaves</taxon>
        <taxon>Aequornithes</taxon>
        <taxon>Suliformes</taxon>
        <taxon>Sulidae</taxon>
        <taxon>Sula</taxon>
    </lineage>
</organism>
<feature type="non-terminal residue" evidence="8">
    <location>
        <position position="273"/>
    </location>
</feature>
<keyword evidence="4 8" id="KW-0418">Kinase</keyword>
<accession>A0A851A1D2</accession>
<keyword evidence="2" id="KW-0808">Transferase</keyword>
<reference evidence="8" key="1">
    <citation type="submission" date="2019-10" db="EMBL/GenBank/DDBJ databases">
        <title>Bird 10,000 Genomes (B10K) Project - Family phase.</title>
        <authorList>
            <person name="Zhang G."/>
        </authorList>
    </citation>
    <scope>NUCLEOTIDE SEQUENCE</scope>
    <source>
        <strain evidence="8">B10K-DU-002-49</strain>
        <tissue evidence="8">Muscle</tissue>
    </source>
</reference>
<keyword evidence="9" id="KW-1185">Reference proteome</keyword>
<evidence type="ECO:0000313" key="8">
    <source>
        <dbReference type="EMBL" id="NWI26563.1"/>
    </source>
</evidence>
<evidence type="ECO:0000256" key="1">
    <source>
        <dbReference type="ARBA" id="ARBA00022527"/>
    </source>
</evidence>
<proteinExistence type="predicted"/>
<dbReference type="GO" id="GO:0005524">
    <property type="term" value="F:ATP binding"/>
    <property type="evidence" value="ECO:0007669"/>
    <property type="project" value="UniProtKB-KW"/>
</dbReference>
<protein>
    <submittedName>
        <fullName evidence="8">MAST4 kinase</fullName>
    </submittedName>
</protein>
<dbReference type="PROSITE" id="PS51285">
    <property type="entry name" value="AGC_KINASE_CTER"/>
    <property type="match status" value="1"/>
</dbReference>
<feature type="compositionally biased region" description="Low complexity" evidence="6">
    <location>
        <begin position="97"/>
        <end position="130"/>
    </location>
</feature>
<evidence type="ECO:0000256" key="5">
    <source>
        <dbReference type="ARBA" id="ARBA00022840"/>
    </source>
</evidence>
<keyword evidence="5" id="KW-0067">ATP-binding</keyword>
<name>A0A851A1D2_SULDA</name>
<dbReference type="GO" id="GO:0004674">
    <property type="term" value="F:protein serine/threonine kinase activity"/>
    <property type="evidence" value="ECO:0007669"/>
    <property type="project" value="UniProtKB-KW"/>
</dbReference>